<evidence type="ECO:0000313" key="3">
    <source>
        <dbReference type="Proteomes" id="UP000199504"/>
    </source>
</evidence>
<organism evidence="2 3">
    <name type="scientific">Micromonospora mirobrigensis</name>
    <dbReference type="NCBI Taxonomy" id="262898"/>
    <lineage>
        <taxon>Bacteria</taxon>
        <taxon>Bacillati</taxon>
        <taxon>Actinomycetota</taxon>
        <taxon>Actinomycetes</taxon>
        <taxon>Micromonosporales</taxon>
        <taxon>Micromonosporaceae</taxon>
        <taxon>Micromonospora</taxon>
    </lineage>
</organism>
<dbReference type="Pfam" id="PF12728">
    <property type="entry name" value="HTH_17"/>
    <property type="match status" value="1"/>
</dbReference>
<dbReference type="Proteomes" id="UP000199504">
    <property type="component" value="Unassembled WGS sequence"/>
</dbReference>
<evidence type="ECO:0000259" key="1">
    <source>
        <dbReference type="Pfam" id="PF12728"/>
    </source>
</evidence>
<gene>
    <name evidence="2" type="ORF">GA0070564_104272</name>
</gene>
<feature type="domain" description="Helix-turn-helix" evidence="1">
    <location>
        <begin position="15"/>
        <end position="63"/>
    </location>
</feature>
<dbReference type="SUPFAM" id="SSF46955">
    <property type="entry name" value="Putative DNA-binding domain"/>
    <property type="match status" value="1"/>
</dbReference>
<dbReference type="STRING" id="262898.GA0070564_104272"/>
<sequence>MATSGTAAVRRALATPPEIATFLGVPEKTLTQWRYVKTGPRWSKVGRHVRYRWEDVEKWLDQQAGAAA</sequence>
<dbReference type="OrthoDB" id="194758at2"/>
<dbReference type="InterPro" id="IPR009061">
    <property type="entry name" value="DNA-bd_dom_put_sf"/>
</dbReference>
<dbReference type="EMBL" id="FMCX01000004">
    <property type="protein sequence ID" value="SCF22750.1"/>
    <property type="molecule type" value="Genomic_DNA"/>
</dbReference>
<dbReference type="InterPro" id="IPR036388">
    <property type="entry name" value="WH-like_DNA-bd_sf"/>
</dbReference>
<name>A0A1C4YQ13_9ACTN</name>
<dbReference type="Gene3D" id="1.10.10.10">
    <property type="entry name" value="Winged helix-like DNA-binding domain superfamily/Winged helix DNA-binding domain"/>
    <property type="match status" value="1"/>
</dbReference>
<reference evidence="3" key="1">
    <citation type="submission" date="2016-06" db="EMBL/GenBank/DDBJ databases">
        <authorList>
            <person name="Varghese N."/>
            <person name="Submissions Spin"/>
        </authorList>
    </citation>
    <scope>NUCLEOTIDE SEQUENCE [LARGE SCALE GENOMIC DNA]</scope>
    <source>
        <strain evidence="3">DSM 44830</strain>
    </source>
</reference>
<keyword evidence="3" id="KW-1185">Reference proteome</keyword>
<proteinExistence type="predicted"/>
<evidence type="ECO:0000313" key="2">
    <source>
        <dbReference type="EMBL" id="SCF22750.1"/>
    </source>
</evidence>
<dbReference type="AlphaFoldDB" id="A0A1C4YQ13"/>
<dbReference type="RefSeq" id="WP_091609406.1">
    <property type="nucleotide sequence ID" value="NZ_FMCX01000004.1"/>
</dbReference>
<dbReference type="InterPro" id="IPR041657">
    <property type="entry name" value="HTH_17"/>
</dbReference>
<protein>
    <submittedName>
        <fullName evidence="2">Helix-turn-helix domain-containing protein</fullName>
    </submittedName>
</protein>
<accession>A0A1C4YQ13</accession>